<protein>
    <recommendedName>
        <fullName evidence="4">VanZ-like domain-containing protein</fullName>
    </recommendedName>
</protein>
<keyword evidence="1" id="KW-0812">Transmembrane</keyword>
<proteinExistence type="predicted"/>
<evidence type="ECO:0008006" key="4">
    <source>
        <dbReference type="Google" id="ProtNLM"/>
    </source>
</evidence>
<organism evidence="2 3">
    <name type="scientific">Candidatus Taylorbacteria bacterium CG10_big_fil_rev_8_21_14_0_10_41_48</name>
    <dbReference type="NCBI Taxonomy" id="1975024"/>
    <lineage>
        <taxon>Bacteria</taxon>
        <taxon>Candidatus Tayloriibacteriota</taxon>
    </lineage>
</organism>
<comment type="caution">
    <text evidence="2">The sequence shown here is derived from an EMBL/GenBank/DDBJ whole genome shotgun (WGS) entry which is preliminary data.</text>
</comment>
<feature type="transmembrane region" description="Helical" evidence="1">
    <location>
        <begin position="91"/>
        <end position="111"/>
    </location>
</feature>
<evidence type="ECO:0000256" key="1">
    <source>
        <dbReference type="SAM" id="Phobius"/>
    </source>
</evidence>
<evidence type="ECO:0000313" key="3">
    <source>
        <dbReference type="Proteomes" id="UP000228700"/>
    </source>
</evidence>
<gene>
    <name evidence="2" type="ORF">COV01_01105</name>
</gene>
<dbReference type="AlphaFoldDB" id="A0A2M8LDA2"/>
<evidence type="ECO:0000313" key="2">
    <source>
        <dbReference type="EMBL" id="PJE74613.1"/>
    </source>
</evidence>
<dbReference type="Proteomes" id="UP000228700">
    <property type="component" value="Unassembled WGS sequence"/>
</dbReference>
<accession>A0A2M8LDA2</accession>
<dbReference type="EMBL" id="PFEQ01000001">
    <property type="protein sequence ID" value="PJE74613.1"/>
    <property type="molecule type" value="Genomic_DNA"/>
</dbReference>
<feature type="transmembrane region" description="Helical" evidence="1">
    <location>
        <begin position="7"/>
        <end position="29"/>
    </location>
</feature>
<keyword evidence="1" id="KW-0472">Membrane</keyword>
<name>A0A2M8LDA2_9BACT</name>
<reference evidence="3" key="1">
    <citation type="submission" date="2017-09" db="EMBL/GenBank/DDBJ databases">
        <title>Depth-based differentiation of microbial function through sediment-hosted aquifers and enrichment of novel symbionts in the deep terrestrial subsurface.</title>
        <authorList>
            <person name="Probst A.J."/>
            <person name="Ladd B."/>
            <person name="Jarett J.K."/>
            <person name="Geller-Mcgrath D.E."/>
            <person name="Sieber C.M.K."/>
            <person name="Emerson J.B."/>
            <person name="Anantharaman K."/>
            <person name="Thomas B.C."/>
            <person name="Malmstrom R."/>
            <person name="Stieglmeier M."/>
            <person name="Klingl A."/>
            <person name="Woyke T."/>
            <person name="Ryan C.M."/>
            <person name="Banfield J.F."/>
        </authorList>
    </citation>
    <scope>NUCLEOTIDE SEQUENCE [LARGE SCALE GENOMIC DNA]</scope>
</reference>
<feature type="transmembrane region" description="Helical" evidence="1">
    <location>
        <begin position="44"/>
        <end position="64"/>
    </location>
</feature>
<keyword evidence="1" id="KW-1133">Transmembrane helix</keyword>
<feature type="transmembrane region" description="Helical" evidence="1">
    <location>
        <begin position="69"/>
        <end position="85"/>
    </location>
</feature>
<sequence>MKVIKFISIVILGILFSYFTFRFFGYLYIKVFNPVGSWLDFSELYGLPIAYLFFVLFLTPLFFLRPNKWLFVILSIPAIAFEIIFDPFHIYFPFIFGFIGLGLGLLARHIYTRYQIK</sequence>